<evidence type="ECO:0000256" key="11">
    <source>
        <dbReference type="ARBA" id="ARBA00023667"/>
    </source>
</evidence>
<gene>
    <name evidence="14" type="ORF">H7U22_22295</name>
</gene>
<comment type="pathway">
    <text evidence="9">Carotenoid biosynthesis; staphyloxanthin biosynthesis; staphyloxanthin from farnesyl diphosphate: step 5/5.</text>
</comment>
<dbReference type="Proteomes" id="UP000652755">
    <property type="component" value="Unassembled WGS sequence"/>
</dbReference>
<protein>
    <recommendedName>
        <fullName evidence="11">Glycosyl-4,4'-diaponeurosporenoate acyltransferase</fullName>
    </recommendedName>
</protein>
<evidence type="ECO:0000256" key="2">
    <source>
        <dbReference type="ARBA" id="ARBA00022475"/>
    </source>
</evidence>
<name>A0ABR7KYP6_9SPHI</name>
<keyword evidence="15" id="KW-1185">Reference proteome</keyword>
<feature type="transmembrane region" description="Helical" evidence="13">
    <location>
        <begin position="90"/>
        <end position="110"/>
    </location>
</feature>
<keyword evidence="7 13" id="KW-0472">Membrane</keyword>
<evidence type="ECO:0000256" key="6">
    <source>
        <dbReference type="ARBA" id="ARBA00022989"/>
    </source>
</evidence>
<dbReference type="Pfam" id="PF18927">
    <property type="entry name" value="CrtO"/>
    <property type="match status" value="1"/>
</dbReference>
<dbReference type="RefSeq" id="WP_187073575.1">
    <property type="nucleotide sequence ID" value="NZ_JACRYL010000039.1"/>
</dbReference>
<evidence type="ECO:0000313" key="15">
    <source>
        <dbReference type="Proteomes" id="UP000652755"/>
    </source>
</evidence>
<feature type="transmembrane region" description="Helical" evidence="13">
    <location>
        <begin position="7"/>
        <end position="27"/>
    </location>
</feature>
<reference evidence="14 15" key="1">
    <citation type="submission" date="2020-08" db="EMBL/GenBank/DDBJ databases">
        <authorList>
            <person name="Sun Q."/>
            <person name="Inoue M."/>
        </authorList>
    </citation>
    <scope>NUCLEOTIDE SEQUENCE [LARGE SCALE GENOMIC DNA]</scope>
    <source>
        <strain evidence="14 15">CCM 8938</strain>
    </source>
</reference>
<comment type="subcellular location">
    <subcellularLocation>
        <location evidence="1">Cell membrane</location>
        <topology evidence="1">Single-pass membrane protein</topology>
    </subcellularLocation>
</comment>
<evidence type="ECO:0000256" key="3">
    <source>
        <dbReference type="ARBA" id="ARBA00022679"/>
    </source>
</evidence>
<feature type="transmembrane region" description="Helical" evidence="13">
    <location>
        <begin position="116"/>
        <end position="137"/>
    </location>
</feature>
<evidence type="ECO:0000256" key="9">
    <source>
        <dbReference type="ARBA" id="ARBA00023588"/>
    </source>
</evidence>
<comment type="similarity">
    <text evidence="10">Belongs to the acyltransferase CrtO family.</text>
</comment>
<accession>A0ABR7KYP6</accession>
<evidence type="ECO:0000256" key="13">
    <source>
        <dbReference type="SAM" id="Phobius"/>
    </source>
</evidence>
<dbReference type="EMBL" id="JACRYL010000039">
    <property type="protein sequence ID" value="MBC6113155.1"/>
    <property type="molecule type" value="Genomic_DNA"/>
</dbReference>
<keyword evidence="2" id="KW-1003">Cell membrane</keyword>
<evidence type="ECO:0000256" key="12">
    <source>
        <dbReference type="ARBA" id="ARBA00025324"/>
    </source>
</evidence>
<evidence type="ECO:0000256" key="1">
    <source>
        <dbReference type="ARBA" id="ARBA00004162"/>
    </source>
</evidence>
<keyword evidence="8" id="KW-0012">Acyltransferase</keyword>
<dbReference type="InterPro" id="IPR044021">
    <property type="entry name" value="CrtO"/>
</dbReference>
<sequence>MIKYLTFSFAISVISWIVGMVINAVLIKTEFYKKNLTKFNFITNENINRYIGIELFKWITIHSFFRYFNPKLSVKKKIRPTELPELRNEMTIAEISHLIAFFFVNVFVLIKLIGGAYLFALVILLVNIVMNLYPTLLQQQNKRRIDKYGTMLAAREAHRIRTLSSVRATAQ</sequence>
<evidence type="ECO:0000256" key="8">
    <source>
        <dbReference type="ARBA" id="ARBA00023315"/>
    </source>
</evidence>
<evidence type="ECO:0000256" key="10">
    <source>
        <dbReference type="ARBA" id="ARBA00023603"/>
    </source>
</evidence>
<keyword evidence="3" id="KW-0808">Transferase</keyword>
<proteinExistence type="inferred from homology"/>
<comment type="function">
    <text evidence="12">Catalyzes the acylation of glycosyl-4,4'-diaponeurosporenoate, i.e. the esterification of glucose at the C6'' position with the carboxyl group of the C(15) fatty acid 12-methyltetradecanoic acid, to yield staphyloxanthin. This is the last step in the biosynthesis of this orange pigment, present in most staphylococci strains.</text>
</comment>
<evidence type="ECO:0000256" key="7">
    <source>
        <dbReference type="ARBA" id="ARBA00023136"/>
    </source>
</evidence>
<keyword evidence="6 13" id="KW-1133">Transmembrane helix</keyword>
<evidence type="ECO:0000256" key="5">
    <source>
        <dbReference type="ARBA" id="ARBA00022729"/>
    </source>
</evidence>
<keyword evidence="5" id="KW-0732">Signal</keyword>
<organism evidence="14 15">
    <name type="scientific">Pedobacter fastidiosus</name>
    <dbReference type="NCBI Taxonomy" id="2765361"/>
    <lineage>
        <taxon>Bacteria</taxon>
        <taxon>Pseudomonadati</taxon>
        <taxon>Bacteroidota</taxon>
        <taxon>Sphingobacteriia</taxon>
        <taxon>Sphingobacteriales</taxon>
        <taxon>Sphingobacteriaceae</taxon>
        <taxon>Pedobacter</taxon>
    </lineage>
</organism>
<keyword evidence="4 13" id="KW-0812">Transmembrane</keyword>
<evidence type="ECO:0000313" key="14">
    <source>
        <dbReference type="EMBL" id="MBC6113155.1"/>
    </source>
</evidence>
<comment type="caution">
    <text evidence="14">The sequence shown here is derived from an EMBL/GenBank/DDBJ whole genome shotgun (WGS) entry which is preliminary data.</text>
</comment>
<evidence type="ECO:0000256" key="4">
    <source>
        <dbReference type="ARBA" id="ARBA00022692"/>
    </source>
</evidence>